<keyword evidence="4" id="KW-0804">Transcription</keyword>
<evidence type="ECO:0000256" key="4">
    <source>
        <dbReference type="ARBA" id="ARBA00023163"/>
    </source>
</evidence>
<dbReference type="Pfam" id="PF03466">
    <property type="entry name" value="LysR_substrate"/>
    <property type="match status" value="1"/>
</dbReference>
<evidence type="ECO:0000256" key="1">
    <source>
        <dbReference type="ARBA" id="ARBA00009437"/>
    </source>
</evidence>
<dbReference type="Pfam" id="PF00126">
    <property type="entry name" value="HTH_1"/>
    <property type="match status" value="1"/>
</dbReference>
<evidence type="ECO:0000259" key="5">
    <source>
        <dbReference type="PROSITE" id="PS50931"/>
    </source>
</evidence>
<comment type="caution">
    <text evidence="6">The sequence shown here is derived from an EMBL/GenBank/DDBJ whole genome shotgun (WGS) entry which is preliminary data.</text>
</comment>
<dbReference type="PANTHER" id="PTHR30346:SF0">
    <property type="entry name" value="HCA OPERON TRANSCRIPTIONAL ACTIVATOR HCAR"/>
    <property type="match status" value="1"/>
</dbReference>
<proteinExistence type="inferred from homology"/>
<reference evidence="7" key="1">
    <citation type="journal article" date="2019" name="Int. J. Syst. Evol. Microbiol.">
        <title>The Global Catalogue of Microorganisms (GCM) 10K type strain sequencing project: providing services to taxonomists for standard genome sequencing and annotation.</title>
        <authorList>
            <consortium name="The Broad Institute Genomics Platform"/>
            <consortium name="The Broad Institute Genome Sequencing Center for Infectious Disease"/>
            <person name="Wu L."/>
            <person name="Ma J."/>
        </authorList>
    </citation>
    <scope>NUCLEOTIDE SEQUENCE [LARGE SCALE GENOMIC DNA]</scope>
    <source>
        <strain evidence="7">JCM 3369</strain>
    </source>
</reference>
<protein>
    <submittedName>
        <fullName evidence="6">LysR family transcriptional regulator</fullName>
    </submittedName>
</protein>
<sequence length="305" mass="33036">MNPELRHLRYFVAVAEELNFSAAARRLYVSQQALSRVIQQLEREVGVALFERTTRSVRLTPAGEAMLGWARRSAAAADEAVGAARRAADGDRPRPLRLDLSATSLRTAAKILRRLRHDHPELPVELTEDGVPRGLDALLEGRLDALLGLATHCPAELNAELICREPVLVGMGGHHELAALEAVPVARLAENDLLLPSNAAAAEWVEFVSHFCAQAGVRPRRSPAATHGSAAAADLLRMTDCLTPTTAWDAPPADLVFRPLVTPTPLFAWAVMTSPAAGERPELQAFQQSVRALSTMENWLAPLAD</sequence>
<dbReference type="SUPFAM" id="SSF53850">
    <property type="entry name" value="Periplasmic binding protein-like II"/>
    <property type="match status" value="1"/>
</dbReference>
<dbReference type="Proteomes" id="UP001596380">
    <property type="component" value="Unassembled WGS sequence"/>
</dbReference>
<dbReference type="RefSeq" id="WP_241684474.1">
    <property type="nucleotide sequence ID" value="NZ_JBHSXS010000006.1"/>
</dbReference>
<evidence type="ECO:0000256" key="2">
    <source>
        <dbReference type="ARBA" id="ARBA00023015"/>
    </source>
</evidence>
<dbReference type="InterPro" id="IPR005119">
    <property type="entry name" value="LysR_subst-bd"/>
</dbReference>
<organism evidence="6 7">
    <name type="scientific">Actinomadura yumaensis</name>
    <dbReference type="NCBI Taxonomy" id="111807"/>
    <lineage>
        <taxon>Bacteria</taxon>
        <taxon>Bacillati</taxon>
        <taxon>Actinomycetota</taxon>
        <taxon>Actinomycetes</taxon>
        <taxon>Streptosporangiales</taxon>
        <taxon>Thermomonosporaceae</taxon>
        <taxon>Actinomadura</taxon>
    </lineage>
</organism>
<evidence type="ECO:0000313" key="6">
    <source>
        <dbReference type="EMBL" id="MFC6880844.1"/>
    </source>
</evidence>
<dbReference type="SUPFAM" id="SSF46785">
    <property type="entry name" value="Winged helix' DNA-binding domain"/>
    <property type="match status" value="1"/>
</dbReference>
<evidence type="ECO:0000313" key="7">
    <source>
        <dbReference type="Proteomes" id="UP001596380"/>
    </source>
</evidence>
<keyword evidence="7" id="KW-1185">Reference proteome</keyword>
<accession>A0ABW2CH34</accession>
<name>A0ABW2CH34_9ACTN</name>
<dbReference type="Gene3D" id="3.40.190.10">
    <property type="entry name" value="Periplasmic binding protein-like II"/>
    <property type="match status" value="2"/>
</dbReference>
<dbReference type="InterPro" id="IPR036390">
    <property type="entry name" value="WH_DNA-bd_sf"/>
</dbReference>
<dbReference type="EMBL" id="JBHSXS010000006">
    <property type="protein sequence ID" value="MFC6880844.1"/>
    <property type="molecule type" value="Genomic_DNA"/>
</dbReference>
<dbReference type="InterPro" id="IPR000847">
    <property type="entry name" value="LysR_HTH_N"/>
</dbReference>
<feature type="domain" description="HTH lysR-type" evidence="5">
    <location>
        <begin position="3"/>
        <end position="60"/>
    </location>
</feature>
<comment type="similarity">
    <text evidence="1">Belongs to the LysR transcriptional regulatory family.</text>
</comment>
<dbReference type="PROSITE" id="PS50931">
    <property type="entry name" value="HTH_LYSR"/>
    <property type="match status" value="1"/>
</dbReference>
<keyword evidence="2" id="KW-0805">Transcription regulation</keyword>
<keyword evidence="3" id="KW-0238">DNA-binding</keyword>
<gene>
    <name evidence="6" type="ORF">ACFQKB_13840</name>
</gene>
<dbReference type="PANTHER" id="PTHR30346">
    <property type="entry name" value="TRANSCRIPTIONAL DUAL REGULATOR HCAR-RELATED"/>
    <property type="match status" value="1"/>
</dbReference>
<dbReference type="Gene3D" id="1.10.10.10">
    <property type="entry name" value="Winged helix-like DNA-binding domain superfamily/Winged helix DNA-binding domain"/>
    <property type="match status" value="1"/>
</dbReference>
<dbReference type="InterPro" id="IPR036388">
    <property type="entry name" value="WH-like_DNA-bd_sf"/>
</dbReference>
<dbReference type="PRINTS" id="PR00039">
    <property type="entry name" value="HTHLYSR"/>
</dbReference>
<evidence type="ECO:0000256" key="3">
    <source>
        <dbReference type="ARBA" id="ARBA00023125"/>
    </source>
</evidence>